<evidence type="ECO:0000256" key="6">
    <source>
        <dbReference type="ARBA" id="ARBA00022842"/>
    </source>
</evidence>
<evidence type="ECO:0000256" key="5">
    <source>
        <dbReference type="ARBA" id="ARBA00022801"/>
    </source>
</evidence>
<dbReference type="SUPFAM" id="SSF88723">
    <property type="entry name" value="PIN domain-like"/>
    <property type="match status" value="1"/>
</dbReference>
<dbReference type="CDD" id="cd09871">
    <property type="entry name" value="PIN_MtVapC28-VapC30-like"/>
    <property type="match status" value="1"/>
</dbReference>
<evidence type="ECO:0000313" key="11">
    <source>
        <dbReference type="Proteomes" id="UP000007947"/>
    </source>
</evidence>
<dbReference type="HOGENOM" id="CLU_144760_0_0_11"/>
<feature type="binding site" evidence="8">
    <location>
        <position position="102"/>
    </location>
    <ligand>
        <name>Mg(2+)</name>
        <dbReference type="ChEBI" id="CHEBI:18420"/>
    </ligand>
</feature>
<keyword evidence="8" id="KW-0800">Toxin</keyword>
<accession>F5XKW8</accession>
<dbReference type="Proteomes" id="UP000007947">
    <property type="component" value="Chromosome"/>
</dbReference>
<evidence type="ECO:0000256" key="3">
    <source>
        <dbReference type="ARBA" id="ARBA00022722"/>
    </source>
</evidence>
<comment type="function">
    <text evidence="8">Toxic component of a toxin-antitoxin (TA) system. An RNase.</text>
</comment>
<dbReference type="EMBL" id="AP012204">
    <property type="protein sequence ID" value="BAK33656.1"/>
    <property type="molecule type" value="Genomic_DNA"/>
</dbReference>
<evidence type="ECO:0000313" key="10">
    <source>
        <dbReference type="EMBL" id="BAK33656.1"/>
    </source>
</evidence>
<dbReference type="GO" id="GO:0090729">
    <property type="term" value="F:toxin activity"/>
    <property type="evidence" value="ECO:0007669"/>
    <property type="project" value="UniProtKB-KW"/>
</dbReference>
<keyword evidence="6 8" id="KW-0460">Magnesium</keyword>
<keyword evidence="3 8" id="KW-0540">Nuclease</keyword>
<dbReference type="EC" id="3.1.-.-" evidence="8"/>
<keyword evidence="11" id="KW-1185">Reference proteome</keyword>
<dbReference type="GO" id="GO:0004540">
    <property type="term" value="F:RNA nuclease activity"/>
    <property type="evidence" value="ECO:0007669"/>
    <property type="project" value="InterPro"/>
</dbReference>
<dbReference type="InterPro" id="IPR050556">
    <property type="entry name" value="Type_II_TA_system_RNase"/>
</dbReference>
<name>F5XKW8_MICPN</name>
<evidence type="ECO:0000259" key="9">
    <source>
        <dbReference type="Pfam" id="PF01850"/>
    </source>
</evidence>
<dbReference type="AlphaFoldDB" id="F5XKW8"/>
<dbReference type="InterPro" id="IPR029060">
    <property type="entry name" value="PIN-like_dom_sf"/>
</dbReference>
<feature type="binding site" evidence="8">
    <location>
        <position position="6"/>
    </location>
    <ligand>
        <name>Mg(2+)</name>
        <dbReference type="ChEBI" id="CHEBI:18420"/>
    </ligand>
</feature>
<sequence length="133" mass="14313">MTVVVDTSAVLAVLLGEPDASRYADALSRNIGDLHMSAVSLVETRIVLESRKGPDAAADLETLIARVSIRVEAVTADQADRAWGAWRRFGKGCHPARLNLGDCFSYALVRALRGNLLYKGDDFSQTDVPALLG</sequence>
<dbReference type="GO" id="GO:0000287">
    <property type="term" value="F:magnesium ion binding"/>
    <property type="evidence" value="ECO:0007669"/>
    <property type="project" value="UniProtKB-UniRule"/>
</dbReference>
<dbReference type="PANTHER" id="PTHR33653">
    <property type="entry name" value="RIBONUCLEASE VAPC2"/>
    <property type="match status" value="1"/>
</dbReference>
<dbReference type="eggNOG" id="COG3742">
    <property type="taxonomic scope" value="Bacteria"/>
</dbReference>
<comment type="cofactor">
    <cofactor evidence="1 8">
        <name>Mg(2+)</name>
        <dbReference type="ChEBI" id="CHEBI:18420"/>
    </cofactor>
</comment>
<evidence type="ECO:0000256" key="1">
    <source>
        <dbReference type="ARBA" id="ARBA00001946"/>
    </source>
</evidence>
<comment type="similarity">
    <text evidence="7 8">Belongs to the PINc/VapC protein family.</text>
</comment>
<dbReference type="InterPro" id="IPR022907">
    <property type="entry name" value="VapC_family"/>
</dbReference>
<dbReference type="KEGG" id="mph:MLP_06420"/>
<evidence type="ECO:0000256" key="7">
    <source>
        <dbReference type="ARBA" id="ARBA00038093"/>
    </source>
</evidence>
<dbReference type="InterPro" id="IPR002716">
    <property type="entry name" value="PIN_dom"/>
</dbReference>
<keyword evidence="2 8" id="KW-1277">Toxin-antitoxin system</keyword>
<evidence type="ECO:0000256" key="4">
    <source>
        <dbReference type="ARBA" id="ARBA00022723"/>
    </source>
</evidence>
<keyword evidence="5 8" id="KW-0378">Hydrolase</keyword>
<dbReference type="PANTHER" id="PTHR33653:SF1">
    <property type="entry name" value="RIBONUCLEASE VAPC2"/>
    <property type="match status" value="1"/>
</dbReference>
<proteinExistence type="inferred from homology"/>
<gene>
    <name evidence="8" type="primary">vapC</name>
    <name evidence="10" type="ordered locus">MLP_06420</name>
</gene>
<dbReference type="HAMAP" id="MF_00265">
    <property type="entry name" value="VapC_Nob1"/>
    <property type="match status" value="1"/>
</dbReference>
<feature type="domain" description="PIN" evidence="9">
    <location>
        <begin position="3"/>
        <end position="127"/>
    </location>
</feature>
<evidence type="ECO:0000256" key="2">
    <source>
        <dbReference type="ARBA" id="ARBA00022649"/>
    </source>
</evidence>
<protein>
    <recommendedName>
        <fullName evidence="8">Ribonuclease VapC</fullName>
        <shortName evidence="8">RNase VapC</shortName>
        <ecNumber evidence="8">3.1.-.-</ecNumber>
    </recommendedName>
    <alternativeName>
        <fullName evidence="8">Toxin VapC</fullName>
    </alternativeName>
</protein>
<organism evidence="10 11">
    <name type="scientific">Microlunatus phosphovorus (strain ATCC 700054 / DSM 10555 / JCM 9379 / NBRC 101784 / NCIMB 13414 / VKM Ac-1990 / NM-1)</name>
    <dbReference type="NCBI Taxonomy" id="1032480"/>
    <lineage>
        <taxon>Bacteria</taxon>
        <taxon>Bacillati</taxon>
        <taxon>Actinomycetota</taxon>
        <taxon>Actinomycetes</taxon>
        <taxon>Propionibacteriales</taxon>
        <taxon>Propionibacteriaceae</taxon>
        <taxon>Microlunatus</taxon>
    </lineage>
</organism>
<dbReference type="OrthoDB" id="32625at2"/>
<dbReference type="RefSeq" id="WP_013861545.1">
    <property type="nucleotide sequence ID" value="NC_015635.1"/>
</dbReference>
<evidence type="ECO:0000256" key="8">
    <source>
        <dbReference type="HAMAP-Rule" id="MF_00265"/>
    </source>
</evidence>
<dbReference type="STRING" id="1032480.MLP_06420"/>
<dbReference type="GO" id="GO:0016787">
    <property type="term" value="F:hydrolase activity"/>
    <property type="evidence" value="ECO:0007669"/>
    <property type="project" value="UniProtKB-KW"/>
</dbReference>
<reference evidence="10 11" key="1">
    <citation type="submission" date="2011-05" db="EMBL/GenBank/DDBJ databases">
        <title>Whole genome sequence of Microlunatus phosphovorus NM-1.</title>
        <authorList>
            <person name="Hosoyama A."/>
            <person name="Sasaki K."/>
            <person name="Harada T."/>
            <person name="Igarashi R."/>
            <person name="Kawakoshi A."/>
            <person name="Sasagawa M."/>
            <person name="Fukada J."/>
            <person name="Nakamura S."/>
            <person name="Katano Y."/>
            <person name="Hanada S."/>
            <person name="Kamagata Y."/>
            <person name="Nakamura N."/>
            <person name="Yamazaki S."/>
            <person name="Fujita N."/>
        </authorList>
    </citation>
    <scope>NUCLEOTIDE SEQUENCE [LARGE SCALE GENOMIC DNA]</scope>
    <source>
        <strain evidence="11">ATCC 700054 / DSM 10555 / JCM 9379 / NBRC 101784 / NCIMB 13414 / VKM Ac-1990 / NM-1</strain>
    </source>
</reference>
<dbReference type="Gene3D" id="3.40.50.1010">
    <property type="entry name" value="5'-nuclease"/>
    <property type="match status" value="1"/>
</dbReference>
<keyword evidence="4 8" id="KW-0479">Metal-binding</keyword>
<dbReference type="Pfam" id="PF01850">
    <property type="entry name" value="PIN"/>
    <property type="match status" value="1"/>
</dbReference>